<sequence>MRSFKTFAILIVSLCIVIAVLVQGKKRNKGSPWRFGSNSWSLSRSDFYFYAYSFNQESWPDTPYTMEEFGNNSVTIMWANKPANMSAAICIQGSWSAKNYELISATIRTSYFKKTWLGFTTCEVRNWDCLYIAGPDNQFYSEDDVEFDRMAVRLDETKCTWDMDTMDVTCHTAP</sequence>
<accession>A0A4U7KP41</accession>
<dbReference type="KEGG" id="sgra:EX895_005968"/>
<organism evidence="3 4">
    <name type="scientific">Sporisorium graminicola</name>
    <dbReference type="NCBI Taxonomy" id="280036"/>
    <lineage>
        <taxon>Eukaryota</taxon>
        <taxon>Fungi</taxon>
        <taxon>Dikarya</taxon>
        <taxon>Basidiomycota</taxon>
        <taxon>Ustilaginomycotina</taxon>
        <taxon>Ustilaginomycetes</taxon>
        <taxon>Ustilaginales</taxon>
        <taxon>Ustilaginaceae</taxon>
        <taxon>Sporisorium</taxon>
    </lineage>
</organism>
<proteinExistence type="predicted"/>
<dbReference type="GeneID" id="40728863"/>
<keyword evidence="1" id="KW-0732">Signal</keyword>
<dbReference type="Pfam" id="PF25411">
    <property type="entry name" value="DUF7888"/>
    <property type="match status" value="1"/>
</dbReference>
<dbReference type="PANTHER" id="PTHR40845">
    <property type="match status" value="1"/>
</dbReference>
<name>A0A4U7KP41_9BASI</name>
<reference evidence="3 4" key="1">
    <citation type="submission" date="2019-05" db="EMBL/GenBank/DDBJ databases">
        <title>Sporisorium graminicola CBS 10092 draft sequencing and annotation.</title>
        <authorList>
            <person name="Solano-Gonzalez S."/>
            <person name="Caddick M.X."/>
            <person name="Darby A."/>
        </authorList>
    </citation>
    <scope>NUCLEOTIDE SEQUENCE [LARGE SCALE GENOMIC DNA]</scope>
    <source>
        <strain evidence="3 4">CBS 10092</strain>
    </source>
</reference>
<feature type="signal peptide" evidence="1">
    <location>
        <begin position="1"/>
        <end position="24"/>
    </location>
</feature>
<evidence type="ECO:0000313" key="3">
    <source>
        <dbReference type="EMBL" id="TKY84888.1"/>
    </source>
</evidence>
<evidence type="ECO:0000313" key="4">
    <source>
        <dbReference type="Proteomes" id="UP000306050"/>
    </source>
</evidence>
<evidence type="ECO:0000259" key="2">
    <source>
        <dbReference type="Pfam" id="PF25411"/>
    </source>
</evidence>
<dbReference type="RefSeq" id="XP_029736873.1">
    <property type="nucleotide sequence ID" value="XM_029886560.1"/>
</dbReference>
<feature type="domain" description="DUF7888" evidence="2">
    <location>
        <begin position="66"/>
        <end position="171"/>
    </location>
</feature>
<protein>
    <recommendedName>
        <fullName evidence="2">DUF7888 domain-containing protein</fullName>
    </recommendedName>
</protein>
<keyword evidence="4" id="KW-1185">Reference proteome</keyword>
<dbReference type="OrthoDB" id="3478218at2759"/>
<comment type="caution">
    <text evidence="3">The sequence shown here is derived from an EMBL/GenBank/DDBJ whole genome shotgun (WGS) entry which is preliminary data.</text>
</comment>
<dbReference type="PANTHER" id="PTHR40845:SF1">
    <property type="match status" value="1"/>
</dbReference>
<dbReference type="InterPro" id="IPR057210">
    <property type="entry name" value="DUF7888"/>
</dbReference>
<feature type="chain" id="PRO_5020291698" description="DUF7888 domain-containing protein" evidence="1">
    <location>
        <begin position="25"/>
        <end position="174"/>
    </location>
</feature>
<dbReference type="Proteomes" id="UP000306050">
    <property type="component" value="Chromosome SGRAM_8"/>
</dbReference>
<dbReference type="AlphaFoldDB" id="A0A4U7KP41"/>
<gene>
    <name evidence="3" type="ORF">EX895_005968</name>
</gene>
<evidence type="ECO:0000256" key="1">
    <source>
        <dbReference type="SAM" id="SignalP"/>
    </source>
</evidence>
<dbReference type="EMBL" id="SRRM01000021">
    <property type="protein sequence ID" value="TKY84888.1"/>
    <property type="molecule type" value="Genomic_DNA"/>
</dbReference>